<dbReference type="InterPro" id="IPR012337">
    <property type="entry name" value="RNaseH-like_sf"/>
</dbReference>
<name>A0A9Q3CAJ6_9BASI</name>
<dbReference type="EMBL" id="AVOT02005681">
    <property type="protein sequence ID" value="MBW0479690.1"/>
    <property type="molecule type" value="Genomic_DNA"/>
</dbReference>
<keyword evidence="2" id="KW-1185">Reference proteome</keyword>
<evidence type="ECO:0008006" key="3">
    <source>
        <dbReference type="Google" id="ProtNLM"/>
    </source>
</evidence>
<reference evidence="1" key="1">
    <citation type="submission" date="2021-03" db="EMBL/GenBank/DDBJ databases">
        <title>Draft genome sequence of rust myrtle Austropuccinia psidii MF-1, a brazilian biotype.</title>
        <authorList>
            <person name="Quecine M.C."/>
            <person name="Pachon D.M.R."/>
            <person name="Bonatelli M.L."/>
            <person name="Correr F.H."/>
            <person name="Franceschini L.M."/>
            <person name="Leite T.F."/>
            <person name="Margarido G.R.A."/>
            <person name="Almeida C.A."/>
            <person name="Ferrarezi J.A."/>
            <person name="Labate C.A."/>
        </authorList>
    </citation>
    <scope>NUCLEOTIDE SEQUENCE</scope>
    <source>
        <strain evidence="1">MF-1</strain>
    </source>
</reference>
<sequence length="111" mass="12773">MMQIHKPKVTASPPGKYRSFKEFPVLAERYSNTPMFSPYPKDDTAMDTAIIIWNKVISHTCLFQNIIGERDPKFTSALCKNLHNLLGKKSLFSKAYHPQADDLEERMIQTL</sequence>
<evidence type="ECO:0000313" key="2">
    <source>
        <dbReference type="Proteomes" id="UP000765509"/>
    </source>
</evidence>
<dbReference type="OrthoDB" id="6378618at2759"/>
<protein>
    <recommendedName>
        <fullName evidence="3">Integrase catalytic domain-containing protein</fullName>
    </recommendedName>
</protein>
<dbReference type="GO" id="GO:0003676">
    <property type="term" value="F:nucleic acid binding"/>
    <property type="evidence" value="ECO:0007669"/>
    <property type="project" value="InterPro"/>
</dbReference>
<organism evidence="1 2">
    <name type="scientific">Austropuccinia psidii MF-1</name>
    <dbReference type="NCBI Taxonomy" id="1389203"/>
    <lineage>
        <taxon>Eukaryota</taxon>
        <taxon>Fungi</taxon>
        <taxon>Dikarya</taxon>
        <taxon>Basidiomycota</taxon>
        <taxon>Pucciniomycotina</taxon>
        <taxon>Pucciniomycetes</taxon>
        <taxon>Pucciniales</taxon>
        <taxon>Sphaerophragmiaceae</taxon>
        <taxon>Austropuccinia</taxon>
    </lineage>
</organism>
<gene>
    <name evidence="1" type="ORF">O181_019405</name>
</gene>
<dbReference type="Proteomes" id="UP000765509">
    <property type="component" value="Unassembled WGS sequence"/>
</dbReference>
<dbReference type="PANTHER" id="PTHR37984:SF5">
    <property type="entry name" value="PROTEIN NYNRIN-LIKE"/>
    <property type="match status" value="1"/>
</dbReference>
<dbReference type="PANTHER" id="PTHR37984">
    <property type="entry name" value="PROTEIN CBG26694"/>
    <property type="match status" value="1"/>
</dbReference>
<dbReference type="Gene3D" id="3.30.420.10">
    <property type="entry name" value="Ribonuclease H-like superfamily/Ribonuclease H"/>
    <property type="match status" value="1"/>
</dbReference>
<accession>A0A9Q3CAJ6</accession>
<dbReference type="InterPro" id="IPR050951">
    <property type="entry name" value="Retrovirus_Pol_polyprotein"/>
</dbReference>
<evidence type="ECO:0000313" key="1">
    <source>
        <dbReference type="EMBL" id="MBW0479690.1"/>
    </source>
</evidence>
<proteinExistence type="predicted"/>
<dbReference type="AlphaFoldDB" id="A0A9Q3CAJ6"/>
<dbReference type="SUPFAM" id="SSF53098">
    <property type="entry name" value="Ribonuclease H-like"/>
    <property type="match status" value="1"/>
</dbReference>
<comment type="caution">
    <text evidence="1">The sequence shown here is derived from an EMBL/GenBank/DDBJ whole genome shotgun (WGS) entry which is preliminary data.</text>
</comment>
<dbReference type="InterPro" id="IPR036397">
    <property type="entry name" value="RNaseH_sf"/>
</dbReference>